<sequence>MNIEPKSLFEQLQQEFDSIVPPAWLQAIQTDAQALALKELLKKIEKELQKLQVAGKRDFKISFLAGQVCVLLNEKNKAAEYFAEVFSNSESTSDYLSASLINLLKVSLVSESPVAVSSLIDKNRGRFELGLKNLAILSQTISDGLQPEWIVSLFDPAQISSKSVGYLFIQSQKGEIEDLVNFHISKAVRKTANRLLQEAMTLNIAEHDPKMALQFLICMLAYVIVSANNTEEDVIAGLVSVPFRPEFATIFEVETVRASEELVLELGT</sequence>
<dbReference type="EMBL" id="MFNE01000032">
    <property type="protein sequence ID" value="OGG94896.1"/>
    <property type="molecule type" value="Genomic_DNA"/>
</dbReference>
<dbReference type="STRING" id="1817772.A2527_05175"/>
<proteinExistence type="predicted"/>
<dbReference type="AlphaFoldDB" id="A0A1F6G9W3"/>
<comment type="caution">
    <text evidence="1">The sequence shown here is derived from an EMBL/GenBank/DDBJ whole genome shotgun (WGS) entry which is preliminary data.</text>
</comment>
<protein>
    <submittedName>
        <fullName evidence="1">Uncharacterized protein</fullName>
    </submittedName>
</protein>
<name>A0A1F6G9W3_9PROT</name>
<organism evidence="1 2">
    <name type="scientific">Candidatus Lambdaproteobacteria bacterium RIFOXYD2_FULL_50_16</name>
    <dbReference type="NCBI Taxonomy" id="1817772"/>
    <lineage>
        <taxon>Bacteria</taxon>
        <taxon>Pseudomonadati</taxon>
        <taxon>Pseudomonadota</taxon>
        <taxon>Candidatus Lambdaproteobacteria</taxon>
    </lineage>
</organism>
<accession>A0A1F6G9W3</accession>
<gene>
    <name evidence="1" type="ORF">A2527_05175</name>
</gene>
<evidence type="ECO:0000313" key="1">
    <source>
        <dbReference type="EMBL" id="OGG94896.1"/>
    </source>
</evidence>
<reference evidence="1 2" key="1">
    <citation type="journal article" date="2016" name="Nat. Commun.">
        <title>Thousands of microbial genomes shed light on interconnected biogeochemical processes in an aquifer system.</title>
        <authorList>
            <person name="Anantharaman K."/>
            <person name="Brown C.T."/>
            <person name="Hug L.A."/>
            <person name="Sharon I."/>
            <person name="Castelle C.J."/>
            <person name="Probst A.J."/>
            <person name="Thomas B.C."/>
            <person name="Singh A."/>
            <person name="Wilkins M.J."/>
            <person name="Karaoz U."/>
            <person name="Brodie E.L."/>
            <person name="Williams K.H."/>
            <person name="Hubbard S.S."/>
            <person name="Banfield J.F."/>
        </authorList>
    </citation>
    <scope>NUCLEOTIDE SEQUENCE [LARGE SCALE GENOMIC DNA]</scope>
</reference>
<evidence type="ECO:0000313" key="2">
    <source>
        <dbReference type="Proteomes" id="UP000178449"/>
    </source>
</evidence>
<dbReference type="Proteomes" id="UP000178449">
    <property type="component" value="Unassembled WGS sequence"/>
</dbReference>